<comment type="caution">
    <text evidence="5">The sequence shown here is derived from an EMBL/GenBank/DDBJ whole genome shotgun (WGS) entry which is preliminary data.</text>
</comment>
<evidence type="ECO:0008006" key="7">
    <source>
        <dbReference type="Google" id="ProtNLM"/>
    </source>
</evidence>
<reference evidence="6" key="1">
    <citation type="journal article" date="2019" name="Int. J. Syst. Evol. Microbiol.">
        <title>The Global Catalogue of Microorganisms (GCM) 10K type strain sequencing project: providing services to taxonomists for standard genome sequencing and annotation.</title>
        <authorList>
            <consortium name="The Broad Institute Genomics Platform"/>
            <consortium name="The Broad Institute Genome Sequencing Center for Infectious Disease"/>
            <person name="Wu L."/>
            <person name="Ma J."/>
        </authorList>
    </citation>
    <scope>NUCLEOTIDE SEQUENCE [LARGE SCALE GENOMIC DNA]</scope>
    <source>
        <strain evidence="6">NBRC 108730</strain>
    </source>
</reference>
<name>A0ABQ6JFW5_9ACTN</name>
<gene>
    <name evidence="5" type="ORF">GCM10025868_13550</name>
</gene>
<dbReference type="Pfam" id="PF07228">
    <property type="entry name" value="SpoIIE"/>
    <property type="match status" value="1"/>
</dbReference>
<evidence type="ECO:0000256" key="2">
    <source>
        <dbReference type="SAM" id="MobiDB-lite"/>
    </source>
</evidence>
<dbReference type="InterPro" id="IPR001932">
    <property type="entry name" value="PPM-type_phosphatase-like_dom"/>
</dbReference>
<evidence type="ECO:0000256" key="1">
    <source>
        <dbReference type="ARBA" id="ARBA00022801"/>
    </source>
</evidence>
<feature type="domain" description="PAS" evidence="3">
    <location>
        <begin position="28"/>
        <end position="79"/>
    </location>
</feature>
<dbReference type="InterPro" id="IPR052016">
    <property type="entry name" value="Bact_Sigma-Reg"/>
</dbReference>
<dbReference type="PANTHER" id="PTHR43156">
    <property type="entry name" value="STAGE II SPORULATION PROTEIN E-RELATED"/>
    <property type="match status" value="1"/>
</dbReference>
<organism evidence="5 6">
    <name type="scientific">Angustibacter aerolatus</name>
    <dbReference type="NCBI Taxonomy" id="1162965"/>
    <lineage>
        <taxon>Bacteria</taxon>
        <taxon>Bacillati</taxon>
        <taxon>Actinomycetota</taxon>
        <taxon>Actinomycetes</taxon>
        <taxon>Kineosporiales</taxon>
        <taxon>Kineosporiaceae</taxon>
    </lineage>
</organism>
<dbReference type="PROSITE" id="PS50113">
    <property type="entry name" value="PAC"/>
    <property type="match status" value="1"/>
</dbReference>
<dbReference type="Pfam" id="PF08448">
    <property type="entry name" value="PAS_4"/>
    <property type="match status" value="1"/>
</dbReference>
<dbReference type="PROSITE" id="PS50112">
    <property type="entry name" value="PAS"/>
    <property type="match status" value="1"/>
</dbReference>
<dbReference type="EMBL" id="BSUZ01000001">
    <property type="protein sequence ID" value="GMA86105.1"/>
    <property type="molecule type" value="Genomic_DNA"/>
</dbReference>
<feature type="compositionally biased region" description="Basic residues" evidence="2">
    <location>
        <begin position="435"/>
        <end position="456"/>
    </location>
</feature>
<accession>A0ABQ6JFW5</accession>
<evidence type="ECO:0000313" key="6">
    <source>
        <dbReference type="Proteomes" id="UP001157017"/>
    </source>
</evidence>
<dbReference type="CDD" id="cd00130">
    <property type="entry name" value="PAS"/>
    <property type="match status" value="1"/>
</dbReference>
<feature type="compositionally biased region" description="Low complexity" evidence="2">
    <location>
        <begin position="423"/>
        <end position="434"/>
    </location>
</feature>
<sequence length="456" mass="47886">MGFSIAGIVLVWGFFRFRLVDLVPVGRRQVFDRIPDGVLVLDLLGRVVDANPAAGRLAGRARGALVGAVAGEVLPALHPLLRSTAAGESATGSEVLPAADGVRRDVEVTISPLPDDASEPSGRLVVVRDVSAQRSVERRLRELVAERQTTIDTLQRGLVPARLPHVPGLDVAAALDPAEAETNVGGDFLDLRAVGDGRWACMIGDVVGKGAGAATLTALARHTAVALSGLGWVPSRVLAAVAAAVAAEEAVGDPDADPRFCTMALATLEPVPGGAEVVLSLGGHPRPFVVSASGSVTEVGRPGSLLGVVDPPRLHDELVRLRAGDALVLFTDGVTETRRGLEPFGDDQAGAPPRLARRALRRPRRPLARRGGAHLGRAARCGRWCRCGGRARRRGGARRGGARRLTCCRVATSGAPRGRRCPGSGRLGPVSGVRGVRRARRRARRGWAAGRRRARR</sequence>
<dbReference type="SUPFAM" id="SSF55785">
    <property type="entry name" value="PYP-like sensor domain (PAS domain)"/>
    <property type="match status" value="1"/>
</dbReference>
<dbReference type="InterPro" id="IPR036457">
    <property type="entry name" value="PPM-type-like_dom_sf"/>
</dbReference>
<proteinExistence type="predicted"/>
<dbReference type="InterPro" id="IPR000014">
    <property type="entry name" value="PAS"/>
</dbReference>
<evidence type="ECO:0000259" key="3">
    <source>
        <dbReference type="PROSITE" id="PS50112"/>
    </source>
</evidence>
<dbReference type="InterPro" id="IPR035965">
    <property type="entry name" value="PAS-like_dom_sf"/>
</dbReference>
<keyword evidence="6" id="KW-1185">Reference proteome</keyword>
<dbReference type="PANTHER" id="PTHR43156:SF2">
    <property type="entry name" value="STAGE II SPORULATION PROTEIN E"/>
    <property type="match status" value="1"/>
</dbReference>
<protein>
    <recommendedName>
        <fullName evidence="7">PAS domain-containing protein</fullName>
    </recommendedName>
</protein>
<evidence type="ECO:0000313" key="5">
    <source>
        <dbReference type="EMBL" id="GMA86105.1"/>
    </source>
</evidence>
<dbReference type="InterPro" id="IPR013656">
    <property type="entry name" value="PAS_4"/>
</dbReference>
<dbReference type="Gene3D" id="3.60.40.10">
    <property type="entry name" value="PPM-type phosphatase domain"/>
    <property type="match status" value="1"/>
</dbReference>
<feature type="domain" description="PAC" evidence="4">
    <location>
        <begin position="89"/>
        <end position="142"/>
    </location>
</feature>
<feature type="region of interest" description="Disordered" evidence="2">
    <location>
        <begin position="415"/>
        <end position="456"/>
    </location>
</feature>
<keyword evidence="1" id="KW-0378">Hydrolase</keyword>
<dbReference type="Gene3D" id="3.30.450.20">
    <property type="entry name" value="PAS domain"/>
    <property type="match status" value="1"/>
</dbReference>
<evidence type="ECO:0000259" key="4">
    <source>
        <dbReference type="PROSITE" id="PS50113"/>
    </source>
</evidence>
<dbReference type="Proteomes" id="UP001157017">
    <property type="component" value="Unassembled WGS sequence"/>
</dbReference>
<dbReference type="NCBIfam" id="TIGR00229">
    <property type="entry name" value="sensory_box"/>
    <property type="match status" value="1"/>
</dbReference>
<dbReference type="InterPro" id="IPR000700">
    <property type="entry name" value="PAS-assoc_C"/>
</dbReference>
<dbReference type="SMART" id="SM00331">
    <property type="entry name" value="PP2C_SIG"/>
    <property type="match status" value="1"/>
</dbReference>